<evidence type="ECO:0000313" key="3">
    <source>
        <dbReference type="Proteomes" id="UP000323707"/>
    </source>
</evidence>
<reference evidence="2 3" key="1">
    <citation type="submission" date="2019-09" db="EMBL/GenBank/DDBJ databases">
        <title>Draft genome sequence of various Type strains from the CCUG.</title>
        <authorList>
            <person name="Pineiro-Iglesias B."/>
            <person name="Tunovic T."/>
            <person name="Unosson C."/>
            <person name="Inganas E."/>
            <person name="Ohlen M."/>
            <person name="Cardew S."/>
            <person name="Jensie-Markopoulos S."/>
            <person name="Salva-Serra F."/>
            <person name="Jaen-Luchoro D."/>
            <person name="Karlsson R."/>
            <person name="Svensson-Stadler L."/>
            <person name="Chun J."/>
            <person name="Moore E."/>
        </authorList>
    </citation>
    <scope>NUCLEOTIDE SEQUENCE [LARGE SCALE GENOMIC DNA]</scope>
    <source>
        <strain evidence="2 3">CCUG 32756T</strain>
    </source>
</reference>
<dbReference type="Proteomes" id="UP000323707">
    <property type="component" value="Unassembled WGS sequence"/>
</dbReference>
<evidence type="ECO:0000313" key="2">
    <source>
        <dbReference type="EMBL" id="KAA8708516.1"/>
    </source>
</evidence>
<keyword evidence="1" id="KW-0812">Transmembrane</keyword>
<name>A0A5M9QLA0_9HELI</name>
<dbReference type="AlphaFoldDB" id="A0A5M9QLA0"/>
<sequence>MTEKSVKYKKWILGWWILGVRIRLCAINRGFLRACCGYIRFSMRPCTRLKNPNFSSQNKGHRSALADVSLEILESFASFFTILALILESTFATLRLFLCHCETSARKSWQSI</sequence>
<accession>A0A5M9QLA0</accession>
<keyword evidence="1" id="KW-0472">Membrane</keyword>
<gene>
    <name evidence="2" type="ORF">F4V45_06235</name>
</gene>
<dbReference type="EMBL" id="VXKE01000019">
    <property type="protein sequence ID" value="KAA8708516.1"/>
    <property type="molecule type" value="Genomic_DNA"/>
</dbReference>
<dbReference type="RefSeq" id="WP_150337536.1">
    <property type="nucleotide sequence ID" value="NZ_JAERIX010000018.1"/>
</dbReference>
<keyword evidence="1" id="KW-1133">Transmembrane helix</keyword>
<proteinExistence type="predicted"/>
<feature type="transmembrane region" description="Helical" evidence="1">
    <location>
        <begin position="76"/>
        <end position="98"/>
    </location>
</feature>
<organism evidence="2 3">
    <name type="scientific">Helicobacter canis</name>
    <dbReference type="NCBI Taxonomy" id="29419"/>
    <lineage>
        <taxon>Bacteria</taxon>
        <taxon>Pseudomonadati</taxon>
        <taxon>Campylobacterota</taxon>
        <taxon>Epsilonproteobacteria</taxon>
        <taxon>Campylobacterales</taxon>
        <taxon>Helicobacteraceae</taxon>
        <taxon>Helicobacter</taxon>
    </lineage>
</organism>
<comment type="caution">
    <text evidence="2">The sequence shown here is derived from an EMBL/GenBank/DDBJ whole genome shotgun (WGS) entry which is preliminary data.</text>
</comment>
<evidence type="ECO:0000256" key="1">
    <source>
        <dbReference type="SAM" id="Phobius"/>
    </source>
</evidence>
<protein>
    <submittedName>
        <fullName evidence="2">Uncharacterized protein</fullName>
    </submittedName>
</protein>